<evidence type="ECO:0000313" key="2">
    <source>
        <dbReference type="Proteomes" id="UP001310022"/>
    </source>
</evidence>
<dbReference type="Proteomes" id="UP001310022">
    <property type="component" value="Unassembled WGS sequence"/>
</dbReference>
<protein>
    <submittedName>
        <fullName evidence="1">Uncharacterized protein</fullName>
    </submittedName>
</protein>
<dbReference type="EMBL" id="BQKE01000001">
    <property type="protein sequence ID" value="GJM60727.1"/>
    <property type="molecule type" value="Genomic_DNA"/>
</dbReference>
<name>A0AAN4VWI5_9BACT</name>
<reference evidence="1 2" key="1">
    <citation type="submission" date="2021-12" db="EMBL/GenBank/DDBJ databases">
        <title>Genome sequencing of bacteria with rrn-lacking chromosome and rrn-plasmid.</title>
        <authorList>
            <person name="Anda M."/>
            <person name="Iwasaki W."/>
        </authorList>
    </citation>
    <scope>NUCLEOTIDE SEQUENCE [LARGE SCALE GENOMIC DNA]</scope>
    <source>
        <strain evidence="1 2">NBRC 15940</strain>
    </source>
</reference>
<keyword evidence="2" id="KW-1185">Reference proteome</keyword>
<proteinExistence type="predicted"/>
<gene>
    <name evidence="1" type="ORF">PEDI_12790</name>
</gene>
<dbReference type="AlphaFoldDB" id="A0AAN4VWI5"/>
<accession>A0AAN4VWI5</accession>
<comment type="caution">
    <text evidence="1">The sequence shown here is derived from an EMBL/GenBank/DDBJ whole genome shotgun (WGS) entry which is preliminary data.</text>
</comment>
<evidence type="ECO:0000313" key="1">
    <source>
        <dbReference type="EMBL" id="GJM60727.1"/>
    </source>
</evidence>
<organism evidence="1 2">
    <name type="scientific">Persicobacter diffluens</name>
    <dbReference type="NCBI Taxonomy" id="981"/>
    <lineage>
        <taxon>Bacteria</taxon>
        <taxon>Pseudomonadati</taxon>
        <taxon>Bacteroidota</taxon>
        <taxon>Cytophagia</taxon>
        <taxon>Cytophagales</taxon>
        <taxon>Persicobacteraceae</taxon>
        <taxon>Persicobacter</taxon>
    </lineage>
</organism>
<sequence>MKTEEERMPTFGLLINQQNNLMILEFNQLRPPTKSGGV</sequence>